<keyword evidence="4" id="KW-0804">Transcription</keyword>
<comment type="subcellular location">
    <subcellularLocation>
        <location evidence="1">Nucleus</location>
    </subcellularLocation>
</comment>
<evidence type="ECO:0000256" key="3">
    <source>
        <dbReference type="ARBA" id="ARBA00023125"/>
    </source>
</evidence>
<feature type="region of interest" description="Disordered" evidence="6">
    <location>
        <begin position="168"/>
        <end position="202"/>
    </location>
</feature>
<feature type="compositionally biased region" description="Low complexity" evidence="6">
    <location>
        <begin position="171"/>
        <end position="182"/>
    </location>
</feature>
<gene>
    <name evidence="8" type="ORF">DCAR_0727161</name>
</gene>
<dbReference type="InterPro" id="IPR058673">
    <property type="entry name" value="HHO5-like_N"/>
</dbReference>
<dbReference type="EMBL" id="CP093349">
    <property type="protein sequence ID" value="WOH07728.1"/>
    <property type="molecule type" value="Genomic_DNA"/>
</dbReference>
<dbReference type="InterPro" id="IPR001005">
    <property type="entry name" value="SANT/Myb"/>
</dbReference>
<dbReference type="Gene3D" id="1.10.10.60">
    <property type="entry name" value="Homeodomain-like"/>
    <property type="match status" value="1"/>
</dbReference>
<dbReference type="InterPro" id="IPR017930">
    <property type="entry name" value="Myb_dom"/>
</dbReference>
<evidence type="ECO:0000313" key="9">
    <source>
        <dbReference type="Proteomes" id="UP000077755"/>
    </source>
</evidence>
<feature type="compositionally biased region" description="Polar residues" evidence="6">
    <location>
        <begin position="321"/>
        <end position="340"/>
    </location>
</feature>
<evidence type="ECO:0000256" key="5">
    <source>
        <dbReference type="ARBA" id="ARBA00023242"/>
    </source>
</evidence>
<keyword evidence="3" id="KW-0238">DNA-binding</keyword>
<dbReference type="AlphaFoldDB" id="A0AAF0XGP3"/>
<dbReference type="Pfam" id="PF26575">
    <property type="entry name" value="HHO5_N"/>
    <property type="match status" value="1"/>
</dbReference>
<reference evidence="8" key="1">
    <citation type="journal article" date="2016" name="Nat. Genet.">
        <title>A high-quality carrot genome assembly provides new insights into carotenoid accumulation and asterid genome evolution.</title>
        <authorList>
            <person name="Iorizzo M."/>
            <person name="Ellison S."/>
            <person name="Senalik D."/>
            <person name="Zeng P."/>
            <person name="Satapoomin P."/>
            <person name="Huang J."/>
            <person name="Bowman M."/>
            <person name="Iovene M."/>
            <person name="Sanseverino W."/>
            <person name="Cavagnaro P."/>
            <person name="Yildiz M."/>
            <person name="Macko-Podgorni A."/>
            <person name="Moranska E."/>
            <person name="Grzebelus E."/>
            <person name="Grzebelus D."/>
            <person name="Ashrafi H."/>
            <person name="Zheng Z."/>
            <person name="Cheng S."/>
            <person name="Spooner D."/>
            <person name="Van Deynze A."/>
            <person name="Simon P."/>
        </authorList>
    </citation>
    <scope>NUCLEOTIDE SEQUENCE</scope>
    <source>
        <tissue evidence="8">Leaf</tissue>
    </source>
</reference>
<dbReference type="InterPro" id="IPR009057">
    <property type="entry name" value="Homeodomain-like_sf"/>
</dbReference>
<accession>A0AAF0XGP3</accession>
<feature type="compositionally biased region" description="Low complexity" evidence="6">
    <location>
        <begin position="341"/>
        <end position="365"/>
    </location>
</feature>
<evidence type="ECO:0000256" key="6">
    <source>
        <dbReference type="SAM" id="MobiDB-lite"/>
    </source>
</evidence>
<keyword evidence="5" id="KW-0539">Nucleus</keyword>
<feature type="domain" description="HTH myb-type" evidence="7">
    <location>
        <begin position="196"/>
        <end position="256"/>
    </location>
</feature>
<evidence type="ECO:0000256" key="2">
    <source>
        <dbReference type="ARBA" id="ARBA00023015"/>
    </source>
</evidence>
<dbReference type="PANTHER" id="PTHR31003:SF16">
    <property type="entry name" value="TRANSCRIPTION FACTOR HHO2"/>
    <property type="match status" value="1"/>
</dbReference>
<feature type="region of interest" description="Disordered" evidence="6">
    <location>
        <begin position="283"/>
        <end position="365"/>
    </location>
</feature>
<dbReference type="InterPro" id="IPR044787">
    <property type="entry name" value="HHO5-like"/>
</dbReference>
<evidence type="ECO:0000313" key="8">
    <source>
        <dbReference type="EMBL" id="WOH07728.1"/>
    </source>
</evidence>
<dbReference type="NCBIfam" id="TIGR01557">
    <property type="entry name" value="myb_SHAQKYF"/>
    <property type="match status" value="1"/>
</dbReference>
<feature type="compositionally biased region" description="Polar residues" evidence="6">
    <location>
        <begin position="284"/>
        <end position="293"/>
    </location>
</feature>
<evidence type="ECO:0000256" key="4">
    <source>
        <dbReference type="ARBA" id="ARBA00023163"/>
    </source>
</evidence>
<dbReference type="Pfam" id="PF00249">
    <property type="entry name" value="Myb_DNA-binding"/>
    <property type="match status" value="1"/>
</dbReference>
<keyword evidence="9" id="KW-1185">Reference proteome</keyword>
<dbReference type="Proteomes" id="UP000077755">
    <property type="component" value="Chromosome 7"/>
</dbReference>
<protein>
    <recommendedName>
        <fullName evidence="7">HTH myb-type domain-containing protein</fullName>
    </recommendedName>
</protein>
<name>A0AAF0XGP3_DAUCS</name>
<dbReference type="SUPFAM" id="SSF46689">
    <property type="entry name" value="Homeodomain-like"/>
    <property type="match status" value="1"/>
</dbReference>
<dbReference type="FunFam" id="1.10.10.60:FF:000002">
    <property type="entry name" value="Myb family transcription factor"/>
    <property type="match status" value="1"/>
</dbReference>
<reference evidence="8" key="2">
    <citation type="submission" date="2022-03" db="EMBL/GenBank/DDBJ databases">
        <title>Draft title - Genomic analysis of global carrot germplasm unveils the trajectory of domestication and the origin of high carotenoid orange carrot.</title>
        <authorList>
            <person name="Iorizzo M."/>
            <person name="Ellison S."/>
            <person name="Senalik D."/>
            <person name="Macko-Podgorni A."/>
            <person name="Grzebelus D."/>
            <person name="Bostan H."/>
            <person name="Rolling W."/>
            <person name="Curaba J."/>
            <person name="Simon P."/>
        </authorList>
    </citation>
    <scope>NUCLEOTIDE SEQUENCE</scope>
    <source>
        <tissue evidence="8">Leaf</tissue>
    </source>
</reference>
<keyword evidence="2" id="KW-0805">Transcription regulation</keyword>
<dbReference type="GO" id="GO:0003700">
    <property type="term" value="F:DNA-binding transcription factor activity"/>
    <property type="evidence" value="ECO:0007669"/>
    <property type="project" value="InterPro"/>
</dbReference>
<dbReference type="GO" id="GO:0003677">
    <property type="term" value="F:DNA binding"/>
    <property type="evidence" value="ECO:0007669"/>
    <property type="project" value="UniProtKB-KW"/>
</dbReference>
<dbReference type="PANTHER" id="PTHR31003">
    <property type="entry name" value="MYB FAMILY TRANSCRIPTION FACTOR"/>
    <property type="match status" value="1"/>
</dbReference>
<dbReference type="InterPro" id="IPR006447">
    <property type="entry name" value="Myb_dom_plants"/>
</dbReference>
<dbReference type="GO" id="GO:0005634">
    <property type="term" value="C:nucleus"/>
    <property type="evidence" value="ECO:0007669"/>
    <property type="project" value="UniProtKB-SubCell"/>
</dbReference>
<evidence type="ECO:0000259" key="7">
    <source>
        <dbReference type="PROSITE" id="PS51294"/>
    </source>
</evidence>
<sequence length="365" mass="40606">MIIDNTESHKMQKSLDYIESLEEERRKIQVFQRELPLCLELVSQAIEKCKKEFYRQRQECSEQTSSEGPVLEEFMPIKRASSSEEDEQNSKKAKIICVTESNRSEKSSKKSDWLRSVQLWNQTPDPPSNKEVKKKKINHLTVVEVNKNGNGGAFHPFKREEKRVVVEAPPADGAASSTAETGGSSGGCKGEEKDDSHRKARRCWSPELHRRFLQALQQLGGAHVATPKQIRELMKVDGLTNDEVKSHLQKYRLHTRRPSPSSNNAQAPQFVVVGGIWVPPPPEYTTTNANSGEAGSIRSPPPNGIYAPKATLPNAVREEATTNNPTQQSETNYSDKNGSYSKTASRSESPSTSSSTHTTTASPAY</sequence>
<evidence type="ECO:0000256" key="1">
    <source>
        <dbReference type="ARBA" id="ARBA00004123"/>
    </source>
</evidence>
<proteinExistence type="predicted"/>
<dbReference type="PROSITE" id="PS51294">
    <property type="entry name" value="HTH_MYB"/>
    <property type="match status" value="1"/>
</dbReference>
<organism evidence="8 9">
    <name type="scientific">Daucus carota subsp. sativus</name>
    <name type="common">Carrot</name>
    <dbReference type="NCBI Taxonomy" id="79200"/>
    <lineage>
        <taxon>Eukaryota</taxon>
        <taxon>Viridiplantae</taxon>
        <taxon>Streptophyta</taxon>
        <taxon>Embryophyta</taxon>
        <taxon>Tracheophyta</taxon>
        <taxon>Spermatophyta</taxon>
        <taxon>Magnoliopsida</taxon>
        <taxon>eudicotyledons</taxon>
        <taxon>Gunneridae</taxon>
        <taxon>Pentapetalae</taxon>
        <taxon>asterids</taxon>
        <taxon>campanulids</taxon>
        <taxon>Apiales</taxon>
        <taxon>Apiaceae</taxon>
        <taxon>Apioideae</taxon>
        <taxon>Scandiceae</taxon>
        <taxon>Daucinae</taxon>
        <taxon>Daucus</taxon>
        <taxon>Daucus sect. Daucus</taxon>
    </lineage>
</organism>